<dbReference type="Proteomes" id="UP000829925">
    <property type="component" value="Chromosome"/>
</dbReference>
<dbReference type="KEGG" id="haei:MUN82_03905"/>
<gene>
    <name evidence="1" type="ORF">MUN82_03905</name>
</gene>
<accession>A0A8T9SZV7</accession>
<dbReference type="AlphaFoldDB" id="A0A8T9SZV7"/>
<evidence type="ECO:0000313" key="1">
    <source>
        <dbReference type="EMBL" id="UOR06243.1"/>
    </source>
</evidence>
<sequence>MATLISMLNTLAESGQLATLYAAGVVNLKTYNYRDVYLYYQALRTTPRYVDNATQAVEETARQCGVSKETVYRAVREMEQDV</sequence>
<reference evidence="1 2" key="1">
    <citation type="submission" date="2022-04" db="EMBL/GenBank/DDBJ databases">
        <title>Hymenobacter sp. isolated from the air.</title>
        <authorList>
            <person name="Won M."/>
            <person name="Lee C.-M."/>
            <person name="Woen H.-Y."/>
            <person name="Kwon S.-W."/>
        </authorList>
    </citation>
    <scope>NUCLEOTIDE SEQUENCE [LARGE SCALE GENOMIC DNA]</scope>
    <source>
        <strain evidence="2">5413 J-13</strain>
    </source>
</reference>
<name>A0A8T9SZV7_9BACT</name>
<evidence type="ECO:0000313" key="2">
    <source>
        <dbReference type="Proteomes" id="UP000829925"/>
    </source>
</evidence>
<keyword evidence="2" id="KW-1185">Reference proteome</keyword>
<proteinExistence type="predicted"/>
<dbReference type="EMBL" id="CP095053">
    <property type="protein sequence ID" value="UOR06243.1"/>
    <property type="molecule type" value="Genomic_DNA"/>
</dbReference>
<protein>
    <submittedName>
        <fullName evidence="1">Uncharacterized protein</fullName>
    </submittedName>
</protein>
<organism evidence="1 2">
    <name type="scientific">Hymenobacter aerilatus</name>
    <dbReference type="NCBI Taxonomy" id="2932251"/>
    <lineage>
        <taxon>Bacteria</taxon>
        <taxon>Pseudomonadati</taxon>
        <taxon>Bacteroidota</taxon>
        <taxon>Cytophagia</taxon>
        <taxon>Cytophagales</taxon>
        <taxon>Hymenobacteraceae</taxon>
        <taxon>Hymenobacter</taxon>
    </lineage>
</organism>
<dbReference type="RefSeq" id="WP_245095162.1">
    <property type="nucleotide sequence ID" value="NZ_CP095053.1"/>
</dbReference>